<feature type="compositionally biased region" description="Basic and acidic residues" evidence="1">
    <location>
        <begin position="38"/>
        <end position="49"/>
    </location>
</feature>
<name>A0A809XT14_9BRAD</name>
<organism evidence="2">
    <name type="scientific">Bradyrhizobium diazoefficiens</name>
    <dbReference type="NCBI Taxonomy" id="1355477"/>
    <lineage>
        <taxon>Bacteria</taxon>
        <taxon>Pseudomonadati</taxon>
        <taxon>Pseudomonadota</taxon>
        <taxon>Alphaproteobacteria</taxon>
        <taxon>Hyphomicrobiales</taxon>
        <taxon>Nitrobacteraceae</taxon>
        <taxon>Bradyrhizobium</taxon>
    </lineage>
</organism>
<accession>A0A809XT14</accession>
<dbReference type="AlphaFoldDB" id="A0A809XT14"/>
<feature type="region of interest" description="Disordered" evidence="1">
    <location>
        <begin position="38"/>
        <end position="58"/>
    </location>
</feature>
<evidence type="ECO:0000313" key="2">
    <source>
        <dbReference type="EMBL" id="BCE30594.1"/>
    </source>
</evidence>
<gene>
    <name evidence="2" type="ORF">XF2B_43630</name>
</gene>
<dbReference type="EMBL" id="AP023092">
    <property type="protein sequence ID" value="BCE30594.1"/>
    <property type="molecule type" value="Genomic_DNA"/>
</dbReference>
<reference evidence="2" key="1">
    <citation type="submission" date="2020-05" db="EMBL/GenBank/DDBJ databases">
        <title>Complete genome sequence of Bradyrhizobium diazoefficiens XF2 isolated from soybean nodule.</title>
        <authorList>
            <person name="Noda R."/>
            <person name="Kakizaki K."/>
            <person name="Minamisawa K."/>
        </authorList>
    </citation>
    <scope>NUCLEOTIDE SEQUENCE</scope>
    <source>
        <strain evidence="2">XF2</strain>
    </source>
</reference>
<protein>
    <submittedName>
        <fullName evidence="2">Uncharacterized protein</fullName>
    </submittedName>
</protein>
<proteinExistence type="predicted"/>
<sequence length="182" mass="20457">MMRKVGGPGAPKFVPGHHRPTVYKHLACQKAALREVFHRGRPPPPRERPVVPGGVRHSGAPLREAALQKSRGKRLILEQAGRCRRLPMKRASTSGNFRKVFAPSPATFAMAQALVTKLVPWRMQNARCLENKLKLISFSALCISGRAADMGIPVTTIERVGRTMEAKRFDPRRYRNDEQWSE</sequence>
<evidence type="ECO:0000256" key="1">
    <source>
        <dbReference type="SAM" id="MobiDB-lite"/>
    </source>
</evidence>